<organism evidence="4 5">
    <name type="scientific">Prauserella alba</name>
    <dbReference type="NCBI Taxonomy" id="176898"/>
    <lineage>
        <taxon>Bacteria</taxon>
        <taxon>Bacillati</taxon>
        <taxon>Actinomycetota</taxon>
        <taxon>Actinomycetes</taxon>
        <taxon>Pseudonocardiales</taxon>
        <taxon>Pseudonocardiaceae</taxon>
        <taxon>Prauserella</taxon>
    </lineage>
</organism>
<dbReference type="InterPro" id="IPR032466">
    <property type="entry name" value="Metal_Hydrolase"/>
</dbReference>
<evidence type="ECO:0000256" key="1">
    <source>
        <dbReference type="ARBA" id="ARBA00022801"/>
    </source>
</evidence>
<dbReference type="SUPFAM" id="SSF51556">
    <property type="entry name" value="Metallo-dependent hydrolases"/>
    <property type="match status" value="1"/>
</dbReference>
<dbReference type="PANTHER" id="PTHR43794:SF11">
    <property type="entry name" value="AMIDOHYDROLASE-RELATED DOMAIN-CONTAINING PROTEIN"/>
    <property type="match status" value="1"/>
</dbReference>
<keyword evidence="5" id="KW-1185">Reference proteome</keyword>
<dbReference type="NCBIfam" id="TIGR02022">
    <property type="entry name" value="hutF"/>
    <property type="match status" value="1"/>
</dbReference>
<dbReference type="InterPro" id="IPR011059">
    <property type="entry name" value="Metal-dep_hydrolase_composite"/>
</dbReference>
<sequence>MSPAVSDGVDATGSGSGRGSGGGAVTEYWCEHAWLPGGVVEGVGVDVSGGVIVGIEPGRPRRGRTLRGLTLPGMANAHSHAFHRALRGRTHGDRGTFWTWRELMYRLAERLDPDSYYRLARAVYAEMVLAGYTSVGEFHYLHHGPGGRRYADPNAMSAALVAAAADAGIRICLLDTCYLAGGPDTPLDGVQLRFGDGDADGWASRVSEFRPEGDHVVVGAAAHSVRAVPAADLSAVAGWASGKPLHVHLSEQRAENDDCLRVHGVTPTALLERHGVLGERTTAVHATHLSDDDMSTLGASRTRACFCPTTERDLGDGIGPASALAAAGVRLCLGSDSHAVVDAFEEARALELNERLAAEARGRFAVGDLLAAAADHGAIGFDDVGRIEAGMQADLVTVRLDSVRTAGAAPDGALLAATGADVTDVLVAGRPVVRDGVHTRVERPATELAGEIGKLL</sequence>
<dbReference type="Proteomes" id="UP001500467">
    <property type="component" value="Unassembled WGS sequence"/>
</dbReference>
<feature type="region of interest" description="Disordered" evidence="2">
    <location>
        <begin position="1"/>
        <end position="21"/>
    </location>
</feature>
<reference evidence="4 5" key="1">
    <citation type="journal article" date="2019" name="Int. J. Syst. Evol. Microbiol.">
        <title>The Global Catalogue of Microorganisms (GCM) 10K type strain sequencing project: providing services to taxonomists for standard genome sequencing and annotation.</title>
        <authorList>
            <consortium name="The Broad Institute Genomics Platform"/>
            <consortium name="The Broad Institute Genome Sequencing Center for Infectious Disease"/>
            <person name="Wu L."/>
            <person name="Ma J."/>
        </authorList>
    </citation>
    <scope>NUCLEOTIDE SEQUENCE [LARGE SCALE GENOMIC DNA]</scope>
    <source>
        <strain evidence="4 5">JCM 13022</strain>
    </source>
</reference>
<dbReference type="EMBL" id="BAAALM010000001">
    <property type="protein sequence ID" value="GAA1190357.1"/>
    <property type="molecule type" value="Genomic_DNA"/>
</dbReference>
<dbReference type="PANTHER" id="PTHR43794">
    <property type="entry name" value="AMINOHYDROLASE SSNA-RELATED"/>
    <property type="match status" value="1"/>
</dbReference>
<proteinExistence type="predicted"/>
<dbReference type="SUPFAM" id="SSF51338">
    <property type="entry name" value="Composite domain of metallo-dependent hydrolases"/>
    <property type="match status" value="1"/>
</dbReference>
<dbReference type="InterPro" id="IPR050287">
    <property type="entry name" value="MTA/SAH_deaminase"/>
</dbReference>
<keyword evidence="1" id="KW-0378">Hydrolase</keyword>
<name>A0ABN1V407_9PSEU</name>
<evidence type="ECO:0000259" key="3">
    <source>
        <dbReference type="Pfam" id="PF01979"/>
    </source>
</evidence>
<dbReference type="Gene3D" id="2.30.40.10">
    <property type="entry name" value="Urease, subunit C, domain 1"/>
    <property type="match status" value="1"/>
</dbReference>
<dbReference type="NCBIfam" id="NF006681">
    <property type="entry name" value="PRK09229.1-2"/>
    <property type="match status" value="1"/>
</dbReference>
<dbReference type="InterPro" id="IPR010252">
    <property type="entry name" value="HutF"/>
</dbReference>
<accession>A0ABN1V407</accession>
<gene>
    <name evidence="4" type="ORF">GCM10009675_00690</name>
</gene>
<protein>
    <submittedName>
        <fullName evidence="4">Formimidoylglutamate deiminase</fullName>
    </submittedName>
</protein>
<dbReference type="Gene3D" id="3.20.20.140">
    <property type="entry name" value="Metal-dependent hydrolases"/>
    <property type="match status" value="1"/>
</dbReference>
<evidence type="ECO:0000313" key="4">
    <source>
        <dbReference type="EMBL" id="GAA1190357.1"/>
    </source>
</evidence>
<dbReference type="InterPro" id="IPR006680">
    <property type="entry name" value="Amidohydro-rel"/>
</dbReference>
<comment type="caution">
    <text evidence="4">The sequence shown here is derived from an EMBL/GenBank/DDBJ whole genome shotgun (WGS) entry which is preliminary data.</text>
</comment>
<evidence type="ECO:0000313" key="5">
    <source>
        <dbReference type="Proteomes" id="UP001500467"/>
    </source>
</evidence>
<evidence type="ECO:0000256" key="2">
    <source>
        <dbReference type="SAM" id="MobiDB-lite"/>
    </source>
</evidence>
<feature type="domain" description="Amidohydrolase-related" evidence="3">
    <location>
        <begin position="71"/>
        <end position="430"/>
    </location>
</feature>
<dbReference type="Pfam" id="PF01979">
    <property type="entry name" value="Amidohydro_1"/>
    <property type="match status" value="1"/>
</dbReference>